<dbReference type="InterPro" id="IPR017439">
    <property type="entry name" value="Amidohydrolase"/>
</dbReference>
<dbReference type="RefSeq" id="WP_119380855.1">
    <property type="nucleotide sequence ID" value="NZ_QWGB01000014.1"/>
</dbReference>
<feature type="binding site" evidence="2">
    <location>
        <position position="152"/>
    </location>
    <ligand>
        <name>Mn(2+)</name>
        <dbReference type="ChEBI" id="CHEBI:29035"/>
        <label>2</label>
    </ligand>
</feature>
<feature type="binding site" evidence="2">
    <location>
        <position position="150"/>
    </location>
    <ligand>
        <name>Mn(2+)</name>
        <dbReference type="ChEBI" id="CHEBI:29035"/>
        <label>2</label>
    </ligand>
</feature>
<dbReference type="PANTHER" id="PTHR11014">
    <property type="entry name" value="PEPTIDASE M20 FAMILY MEMBER"/>
    <property type="match status" value="1"/>
</dbReference>
<dbReference type="InterPro" id="IPR011650">
    <property type="entry name" value="Peptidase_M20_dimer"/>
</dbReference>
<protein>
    <submittedName>
        <fullName evidence="5">Amidohydrolase</fullName>
    </submittedName>
</protein>
<dbReference type="EMBL" id="QWGB01000014">
    <property type="protein sequence ID" value="RIJ20538.1"/>
    <property type="molecule type" value="Genomic_DNA"/>
</dbReference>
<evidence type="ECO:0000259" key="4">
    <source>
        <dbReference type="Pfam" id="PF07687"/>
    </source>
</evidence>
<organism evidence="5 6">
    <name type="scientific">Henriciella barbarensis</name>
    <dbReference type="NCBI Taxonomy" id="86342"/>
    <lineage>
        <taxon>Bacteria</taxon>
        <taxon>Pseudomonadati</taxon>
        <taxon>Pseudomonadota</taxon>
        <taxon>Alphaproteobacteria</taxon>
        <taxon>Hyphomonadales</taxon>
        <taxon>Hyphomonadaceae</taxon>
        <taxon>Henriciella</taxon>
    </lineage>
</organism>
<keyword evidence="2" id="KW-0464">Manganese</keyword>
<dbReference type="AlphaFoldDB" id="A0A399QNU3"/>
<comment type="cofactor">
    <cofactor evidence="2">
        <name>Mn(2+)</name>
        <dbReference type="ChEBI" id="CHEBI:29035"/>
    </cofactor>
    <text evidence="2">The Mn(2+) ion enhances activity.</text>
</comment>
<dbReference type="InterPro" id="IPR036264">
    <property type="entry name" value="Bact_exopeptidase_dim_dom"/>
</dbReference>
<dbReference type="Gene3D" id="3.30.70.360">
    <property type="match status" value="1"/>
</dbReference>
<dbReference type="SUPFAM" id="SSF55031">
    <property type="entry name" value="Bacterial exopeptidase dimerisation domain"/>
    <property type="match status" value="1"/>
</dbReference>
<dbReference type="GO" id="GO:0046872">
    <property type="term" value="F:metal ion binding"/>
    <property type="evidence" value="ECO:0007669"/>
    <property type="project" value="UniProtKB-KW"/>
</dbReference>
<dbReference type="FunFam" id="3.30.70.360:FF:000001">
    <property type="entry name" value="N-acetyldiaminopimelate deacetylase"/>
    <property type="match status" value="1"/>
</dbReference>
<evidence type="ECO:0000256" key="2">
    <source>
        <dbReference type="PIRSR" id="PIRSR005962-1"/>
    </source>
</evidence>
<dbReference type="OrthoDB" id="9777385at2"/>
<evidence type="ECO:0000313" key="5">
    <source>
        <dbReference type="EMBL" id="RIJ20538.1"/>
    </source>
</evidence>
<feature type="chain" id="PRO_5017383690" evidence="3">
    <location>
        <begin position="25"/>
        <end position="458"/>
    </location>
</feature>
<comment type="caution">
    <text evidence="5">The sequence shown here is derived from an EMBL/GenBank/DDBJ whole genome shotgun (WGS) entry which is preliminary data.</text>
</comment>
<evidence type="ECO:0000256" key="1">
    <source>
        <dbReference type="ARBA" id="ARBA00022801"/>
    </source>
</evidence>
<reference evidence="5 6" key="1">
    <citation type="submission" date="2018-08" db="EMBL/GenBank/DDBJ databases">
        <title>Henriciella mobilis sp. nov., isolated from seawater.</title>
        <authorList>
            <person name="Cheng H."/>
            <person name="Wu Y.-H."/>
            <person name="Xu X.-W."/>
            <person name="Guo L.-L."/>
        </authorList>
    </citation>
    <scope>NUCLEOTIDE SEQUENCE [LARGE SCALE GENOMIC DNA]</scope>
    <source>
        <strain evidence="5 6">CCUG66934</strain>
    </source>
</reference>
<dbReference type="Gene3D" id="3.40.630.10">
    <property type="entry name" value="Zn peptidases"/>
    <property type="match status" value="1"/>
</dbReference>
<keyword evidence="6" id="KW-1185">Reference proteome</keyword>
<name>A0A399QNU3_9PROT</name>
<accession>A0A399QNU3</accession>
<dbReference type="Proteomes" id="UP000265431">
    <property type="component" value="Unassembled WGS sequence"/>
</dbReference>
<feature type="binding site" evidence="2">
    <location>
        <position position="425"/>
    </location>
    <ligand>
        <name>Mn(2+)</name>
        <dbReference type="ChEBI" id="CHEBI:29035"/>
        <label>2</label>
    </ligand>
</feature>
<dbReference type="Pfam" id="PF01546">
    <property type="entry name" value="Peptidase_M20"/>
    <property type="match status" value="1"/>
</dbReference>
<feature type="binding site" evidence="2">
    <location>
        <position position="186"/>
    </location>
    <ligand>
        <name>Mn(2+)</name>
        <dbReference type="ChEBI" id="CHEBI:29035"/>
        <label>2</label>
    </ligand>
</feature>
<feature type="binding site" evidence="2">
    <location>
        <position position="213"/>
    </location>
    <ligand>
        <name>Mn(2+)</name>
        <dbReference type="ChEBI" id="CHEBI:29035"/>
        <label>2</label>
    </ligand>
</feature>
<keyword evidence="3" id="KW-0732">Signal</keyword>
<feature type="signal peptide" evidence="3">
    <location>
        <begin position="1"/>
        <end position="24"/>
    </location>
</feature>
<evidence type="ECO:0000256" key="3">
    <source>
        <dbReference type="SAM" id="SignalP"/>
    </source>
</evidence>
<feature type="domain" description="Peptidase M20 dimerisation" evidence="4">
    <location>
        <begin position="232"/>
        <end position="331"/>
    </location>
</feature>
<keyword evidence="1 5" id="KW-0378">Hydrolase</keyword>
<dbReference type="SUPFAM" id="SSF53187">
    <property type="entry name" value="Zn-dependent exopeptidases"/>
    <property type="match status" value="1"/>
</dbReference>
<gene>
    <name evidence="5" type="ORF">D1224_15620</name>
</gene>
<evidence type="ECO:0000313" key="6">
    <source>
        <dbReference type="Proteomes" id="UP000265431"/>
    </source>
</evidence>
<keyword evidence="2" id="KW-0479">Metal-binding</keyword>
<sequence>MVSRLKLTACASALCMMLSTPAFAQQSVPEPGTDLVELYTWLHANPELSFKESTSASIMAAELKALGFTVTTGLGDEWTRVKSQRDEGTIREGVGGYGVVGVLENGEGPTVLIRADMDALPVPEQTGLDYASEVVSTTWTGVESPVMHACGHDIHMTSWVGTARELIENKDDWSGTLVMLAQPAEELGLGAKALLEEGLYQDFPLPDYNLALHVSAGTPAGTVSYSSGYALANVDSVDILVKGVGGHGAYPHTTKDPIVIGSSIVMALQTLVSRNVDPQTPAVVTVGSFTAGAKHNIISDGAELLLTVRSYDDATRQLLLDGITRIAKAQAEAFGAPEPEISIDNDYTPSTYNTPALTDKAMTAIRAAIGEDNVSEVTPVMGGEDFSQYGRTEEDVPGLIFWLGAVNPEKFESAQGGPLPLPSLHSPFFAPDAPPTIETGVTSMTAAALALFNETASE</sequence>
<dbReference type="InterPro" id="IPR002933">
    <property type="entry name" value="Peptidase_M20"/>
</dbReference>
<dbReference type="PANTHER" id="PTHR11014:SF63">
    <property type="entry name" value="METALLOPEPTIDASE, PUTATIVE (AFU_ORTHOLOGUE AFUA_6G09600)-RELATED"/>
    <property type="match status" value="1"/>
</dbReference>
<dbReference type="Pfam" id="PF07687">
    <property type="entry name" value="M20_dimer"/>
    <property type="match status" value="1"/>
</dbReference>
<dbReference type="PIRSF" id="PIRSF005962">
    <property type="entry name" value="Pept_M20D_amidohydro"/>
    <property type="match status" value="1"/>
</dbReference>
<proteinExistence type="predicted"/>
<dbReference type="GO" id="GO:0019877">
    <property type="term" value="P:diaminopimelate biosynthetic process"/>
    <property type="evidence" value="ECO:0007669"/>
    <property type="project" value="UniProtKB-ARBA"/>
</dbReference>
<dbReference type="GO" id="GO:0050118">
    <property type="term" value="F:N-acetyldiaminopimelate deacetylase activity"/>
    <property type="evidence" value="ECO:0007669"/>
    <property type="project" value="UniProtKB-ARBA"/>
</dbReference>
<dbReference type="NCBIfam" id="TIGR01891">
    <property type="entry name" value="amidohydrolases"/>
    <property type="match status" value="1"/>
</dbReference>